<dbReference type="Gene3D" id="3.40.50.11090">
    <property type="match status" value="1"/>
</dbReference>
<dbReference type="RefSeq" id="WP_034633055.1">
    <property type="nucleotide sequence ID" value="NZ_AXNT01000120.1"/>
</dbReference>
<reference evidence="4 5" key="1">
    <citation type="submission" date="2013-10" db="EMBL/GenBank/DDBJ databases">
        <authorList>
            <person name="Wang G."/>
            <person name="Zhuang W."/>
        </authorList>
    </citation>
    <scope>NUCLEOTIDE SEQUENCE [LARGE SCALE GENOMIC DNA]</scope>
    <source>
        <strain evidence="4 5">DSM 20118</strain>
    </source>
</reference>
<evidence type="ECO:0000259" key="1">
    <source>
        <dbReference type="Pfam" id="PF00535"/>
    </source>
</evidence>
<dbReference type="InterPro" id="IPR048510">
    <property type="entry name" value="WsaF_N"/>
</dbReference>
<sequence>MSWIPTPRQAFERVRTEASERLAPGTRKRATAKAALESARIARSAAGQVRSAFTATGAITPASPSVGTWLSQLSASRDSLRDQRAYAQAATDPVTFLVVVTPYTGAGVGAVDASIDSVLAQSWTHRSVVVCGDVAPTTTSTEAEHVWTADTHWTEHATRAAVVSAADYVVFLPAGDVLAPDALFQVAGAAWENPLLDIVTWDEVRGARGEEPTARIRPSWSPEALLGANYVGAAFAMRRSLVVELGGLAALGTDAALWDLLVRSTATQPQSDRVTRPLARVQNHHDRVTEEGAQAVRAHLEKIGRPSLVTAGRDSLRVTPTPASWPSVSVVVPTRHNRPLLGRALASLRSTDYAGEWDVHVIDNGGQSADNDAWYAAQRDALGRELTVTWWTEAPFNYSRVNNVAARQSGGEVVVFLNDDTEVADARWLQELVGWAVQPEIGCVGGQLLDADGKIQHGGVVLGLGGFADHLFQGMEPGSDSLLGATDRYRNTLSVTGACLAIRRDVFEELGGFDERFVLCGSDVTLGLDAVLSGRRNVCSPHVGVRHLESATRGSTVPPEDFFASYWRYNPWVLGGDPYFSPHLSLTSRTPRLRSEQEPTARQMLSEPLGRNLTIFRQANDENEAMMLADLCRADSTDKARLDAVHASTQGFREVRTVNWFIPDIDSPYYGGINTAFRLADHLRREHGVVNRFIVWGAPHDLYVRSAVAAAFPGLADSEIVFHDGSAAQLDAVPEADASIATLWVTAYFVAKSSSAPRRFYLIQDFEPMFYPAGSLYALTEESYRLGLYGICNTANLHKIYREDYHGKGTSFMPAVDRGVFHDGDEPRPTDRPVTIFLYGRPGHWRNCWEIASLALGEIKQKYGKGVRIVAAGSWARGTSRAGDIQQLGLLDYRATGVLYRTVDIGLALTVSKHPSYLPLELMASGVPVVAFDNPWGHWILDDERNSLLAELGVSGIVEQLSRLVEDANLRRRLSEQATADIDARHSDWDGAFSGLYAYLCDPEAS</sequence>
<dbReference type="InterPro" id="IPR001173">
    <property type="entry name" value="Glyco_trans_2-like"/>
</dbReference>
<dbReference type="OrthoDB" id="7615426at2"/>
<dbReference type="AlphaFoldDB" id="A0A0A0B620"/>
<feature type="domain" description="Glycosyltransferase 2-like" evidence="1">
    <location>
        <begin position="329"/>
        <end position="511"/>
    </location>
</feature>
<dbReference type="InterPro" id="IPR029044">
    <property type="entry name" value="Nucleotide-diphossugar_trans"/>
</dbReference>
<dbReference type="Gene3D" id="3.90.550.10">
    <property type="entry name" value="Spore Coat Polysaccharide Biosynthesis Protein SpsA, Chain A"/>
    <property type="match status" value="1"/>
</dbReference>
<evidence type="ECO:0000259" key="3">
    <source>
        <dbReference type="Pfam" id="PF22772"/>
    </source>
</evidence>
<name>A0A0A0B620_9CELL</name>
<dbReference type="Pfam" id="PF22772">
    <property type="entry name" value="WsaF_C"/>
    <property type="match status" value="1"/>
</dbReference>
<dbReference type="Proteomes" id="UP000029833">
    <property type="component" value="Unassembled WGS sequence"/>
</dbReference>
<feature type="domain" description="WsaF C-terminal" evidence="3">
    <location>
        <begin position="835"/>
        <end position="961"/>
    </location>
</feature>
<evidence type="ECO:0000259" key="2">
    <source>
        <dbReference type="Pfam" id="PF21374"/>
    </source>
</evidence>
<organism evidence="4 5">
    <name type="scientific">Cellulomonas cellasea DSM 20118</name>
    <dbReference type="NCBI Taxonomy" id="1408250"/>
    <lineage>
        <taxon>Bacteria</taxon>
        <taxon>Bacillati</taxon>
        <taxon>Actinomycetota</taxon>
        <taxon>Actinomycetes</taxon>
        <taxon>Micrococcales</taxon>
        <taxon>Cellulomonadaceae</taxon>
        <taxon>Cellulomonas</taxon>
    </lineage>
</organism>
<protein>
    <submittedName>
        <fullName evidence="4">Uncharacterized protein</fullName>
    </submittedName>
</protein>
<dbReference type="SUPFAM" id="SSF53448">
    <property type="entry name" value="Nucleotide-diphospho-sugar transferases"/>
    <property type="match status" value="2"/>
</dbReference>
<evidence type="ECO:0000313" key="4">
    <source>
        <dbReference type="EMBL" id="KGM01254.1"/>
    </source>
</evidence>
<dbReference type="Pfam" id="PF21374">
    <property type="entry name" value="WsaF_N"/>
    <property type="match status" value="1"/>
</dbReference>
<dbReference type="PANTHER" id="PTHR43179:SF7">
    <property type="entry name" value="RHAMNOSYLTRANSFERASE WBBL"/>
    <property type="match status" value="1"/>
</dbReference>
<dbReference type="GO" id="GO:0030247">
    <property type="term" value="F:polysaccharide binding"/>
    <property type="evidence" value="ECO:0007669"/>
    <property type="project" value="InterPro"/>
</dbReference>
<dbReference type="Pfam" id="PF00535">
    <property type="entry name" value="Glycos_transf_2"/>
    <property type="match status" value="1"/>
</dbReference>
<dbReference type="InterPro" id="IPR055050">
    <property type="entry name" value="WsaF_C"/>
</dbReference>
<dbReference type="PANTHER" id="PTHR43179">
    <property type="entry name" value="RHAMNOSYLTRANSFERASE WBBL"/>
    <property type="match status" value="1"/>
</dbReference>
<dbReference type="Gene3D" id="3.40.50.2000">
    <property type="entry name" value="Glycogen Phosphorylase B"/>
    <property type="match status" value="1"/>
</dbReference>
<gene>
    <name evidence="4" type="ORF">Q760_02735</name>
</gene>
<dbReference type="STRING" id="1408250.Q760_02735"/>
<keyword evidence="5" id="KW-1185">Reference proteome</keyword>
<feature type="domain" description="WsaF N-terminal" evidence="2">
    <location>
        <begin position="659"/>
        <end position="786"/>
    </location>
</feature>
<dbReference type="SUPFAM" id="SSF53756">
    <property type="entry name" value="UDP-Glycosyltransferase/glycogen phosphorylase"/>
    <property type="match status" value="1"/>
</dbReference>
<dbReference type="EMBL" id="AXNT01000120">
    <property type="protein sequence ID" value="KGM01254.1"/>
    <property type="molecule type" value="Genomic_DNA"/>
</dbReference>
<accession>A0A0A0B620</accession>
<proteinExistence type="predicted"/>
<evidence type="ECO:0000313" key="5">
    <source>
        <dbReference type="Proteomes" id="UP000029833"/>
    </source>
</evidence>
<comment type="caution">
    <text evidence="4">The sequence shown here is derived from an EMBL/GenBank/DDBJ whole genome shotgun (WGS) entry which is preliminary data.</text>
</comment>